<organism evidence="1 2">
    <name type="scientific">Lindgomyces ingoldianus</name>
    <dbReference type="NCBI Taxonomy" id="673940"/>
    <lineage>
        <taxon>Eukaryota</taxon>
        <taxon>Fungi</taxon>
        <taxon>Dikarya</taxon>
        <taxon>Ascomycota</taxon>
        <taxon>Pezizomycotina</taxon>
        <taxon>Dothideomycetes</taxon>
        <taxon>Pleosporomycetidae</taxon>
        <taxon>Pleosporales</taxon>
        <taxon>Lindgomycetaceae</taxon>
        <taxon>Lindgomyces</taxon>
    </lineage>
</organism>
<comment type="caution">
    <text evidence="1">The sequence shown here is derived from an EMBL/GenBank/DDBJ whole genome shotgun (WGS) entry which is preliminary data.</text>
</comment>
<evidence type="ECO:0000313" key="2">
    <source>
        <dbReference type="Proteomes" id="UP000799755"/>
    </source>
</evidence>
<reference evidence="1" key="1">
    <citation type="journal article" date="2020" name="Stud. Mycol.">
        <title>101 Dothideomycetes genomes: a test case for predicting lifestyles and emergence of pathogens.</title>
        <authorList>
            <person name="Haridas S."/>
            <person name="Albert R."/>
            <person name="Binder M."/>
            <person name="Bloem J."/>
            <person name="Labutti K."/>
            <person name="Salamov A."/>
            <person name="Andreopoulos B."/>
            <person name="Baker S."/>
            <person name="Barry K."/>
            <person name="Bills G."/>
            <person name="Bluhm B."/>
            <person name="Cannon C."/>
            <person name="Castanera R."/>
            <person name="Culley D."/>
            <person name="Daum C."/>
            <person name="Ezra D."/>
            <person name="Gonzalez J."/>
            <person name="Henrissat B."/>
            <person name="Kuo A."/>
            <person name="Liang C."/>
            <person name="Lipzen A."/>
            <person name="Lutzoni F."/>
            <person name="Magnuson J."/>
            <person name="Mondo S."/>
            <person name="Nolan M."/>
            <person name="Ohm R."/>
            <person name="Pangilinan J."/>
            <person name="Park H.-J."/>
            <person name="Ramirez L."/>
            <person name="Alfaro M."/>
            <person name="Sun H."/>
            <person name="Tritt A."/>
            <person name="Yoshinaga Y."/>
            <person name="Zwiers L.-H."/>
            <person name="Turgeon B."/>
            <person name="Goodwin S."/>
            <person name="Spatafora J."/>
            <person name="Crous P."/>
            <person name="Grigoriev I."/>
        </authorList>
    </citation>
    <scope>NUCLEOTIDE SEQUENCE</scope>
    <source>
        <strain evidence="1">ATCC 200398</strain>
    </source>
</reference>
<protein>
    <submittedName>
        <fullName evidence="1">Uncharacterized protein</fullName>
    </submittedName>
</protein>
<dbReference type="EMBL" id="MU003520">
    <property type="protein sequence ID" value="KAF2467549.1"/>
    <property type="molecule type" value="Genomic_DNA"/>
</dbReference>
<name>A0ACB6QKL6_9PLEO</name>
<evidence type="ECO:0000313" key="1">
    <source>
        <dbReference type="EMBL" id="KAF2467549.1"/>
    </source>
</evidence>
<dbReference type="Proteomes" id="UP000799755">
    <property type="component" value="Unassembled WGS sequence"/>
</dbReference>
<sequence>MATSLGQFNSSTSTGYPHLSFECPFDSSKVVPKLSDSRQIRFQYINALQARSRAHARHHELKSLLDDLRNGHFIELPSQTRAQYDSDVTRGYVCLLRQRSRFSSLQVVQASLEKLLNVNPASTPNDPRSLVRDAVGEQPGLPLQPLELLTRYSDVEDWVFKLKKQVLESKAAMNGANSARAEAKINPQAVLNLKQQVYALGCARDEIVAWVQDELAKFPEESEFLENASPLKQSGDQSAALDTALSESHFREVYNRYTTSRASLLEALDSINRPARVCQAWPDRINAHTQGESQSFNHSNPPTTITNVLPQLQSLATSLREERALLLQAVYLQVQFSLAAEKANDSLSRLSEESHLLPSGSKELAAWAQTVAQAESATGHFVTAWLEDILQEVNSISTIGDLSSLQDQVLAHA</sequence>
<keyword evidence="2" id="KW-1185">Reference proteome</keyword>
<proteinExistence type="predicted"/>
<gene>
    <name evidence="1" type="ORF">BDR25DRAFT_267026</name>
</gene>
<accession>A0ACB6QKL6</accession>